<proteinExistence type="predicted"/>
<protein>
    <submittedName>
        <fullName evidence="1">Uncharacterized protein</fullName>
    </submittedName>
</protein>
<evidence type="ECO:0000313" key="1">
    <source>
        <dbReference type="EMBL" id="OLA39520.1"/>
    </source>
</evidence>
<sequence>MPNWAYNNNLFYSKNKDIICDLHDKLNRWSNMPKDKLSSNNWNGCSKWLGNILIQAELNEEKVIDGYYGKCRGEISEITSVSSSIIDGIEYYYFAVDTETAWCQMSKMWVSLFEHLYGNKANEIKYSWLSEEEGSTLYERHDPNKMFRLLGYSGNEKYLMESYISKNSKYANRIPYSSKMLIEEEALRIISTFLNKKIDKNNLDDSVDEINELLYSENEDAYLHIRKFEDVELLID</sequence>
<dbReference type="STRING" id="626940.BHW43_01155"/>
<dbReference type="EMBL" id="MNTG01000001">
    <property type="protein sequence ID" value="OLA39520.1"/>
    <property type="molecule type" value="Genomic_DNA"/>
</dbReference>
<evidence type="ECO:0000313" key="2">
    <source>
        <dbReference type="Proteomes" id="UP000186777"/>
    </source>
</evidence>
<accession>A0A1Q6RB24</accession>
<name>A0A1Q6RB24_9FIRM</name>
<dbReference type="Proteomes" id="UP000186777">
    <property type="component" value="Unassembled WGS sequence"/>
</dbReference>
<reference evidence="1 2" key="1">
    <citation type="journal article" date="2016" name="Nat. Biotechnol.">
        <title>Measurement of bacterial replication rates in microbial communities.</title>
        <authorList>
            <person name="Brown C.T."/>
            <person name="Olm M.R."/>
            <person name="Thomas B.C."/>
            <person name="Banfield J.F."/>
        </authorList>
    </citation>
    <scope>NUCLEOTIDE SEQUENCE [LARGE SCALE GENOMIC DNA]</scope>
    <source>
        <strain evidence="1">46_33</strain>
    </source>
</reference>
<dbReference type="RefSeq" id="WP_302288854.1">
    <property type="nucleotide sequence ID" value="NZ_CATZBJ010000004.1"/>
</dbReference>
<comment type="caution">
    <text evidence="1">The sequence shown here is derived from an EMBL/GenBank/DDBJ whole genome shotgun (WGS) entry which is preliminary data.</text>
</comment>
<organism evidence="1 2">
    <name type="scientific">Phascolarctobacterium succinatutens</name>
    <dbReference type="NCBI Taxonomy" id="626940"/>
    <lineage>
        <taxon>Bacteria</taxon>
        <taxon>Bacillati</taxon>
        <taxon>Bacillota</taxon>
        <taxon>Negativicutes</taxon>
        <taxon>Acidaminococcales</taxon>
        <taxon>Acidaminococcaceae</taxon>
        <taxon>Phascolarctobacterium</taxon>
    </lineage>
</organism>
<dbReference type="AlphaFoldDB" id="A0A1Q6RB24"/>
<gene>
    <name evidence="1" type="ORF">BHW43_01155</name>
</gene>